<sequence>MAVVDFDMLCSTVALQTEGGKWRILGSQEDQNAIDTDAVLRMWEGQLIDFFDGRRLAIESSCCSCYRFGKNMRRSGFGPCFVQGSDSLLDDCLHPLICPCCTLAQIIFPAKNLFNAI</sequence>
<dbReference type="Proteomes" id="UP000187406">
    <property type="component" value="Unassembled WGS sequence"/>
</dbReference>
<accession>A0A1Q3D7Y3</accession>
<dbReference type="STRING" id="3775.A0A1Q3D7Y3"/>
<evidence type="ECO:0000313" key="1">
    <source>
        <dbReference type="EMBL" id="GAV88423.1"/>
    </source>
</evidence>
<organism evidence="1 2">
    <name type="scientific">Cephalotus follicularis</name>
    <name type="common">Albany pitcher plant</name>
    <dbReference type="NCBI Taxonomy" id="3775"/>
    <lineage>
        <taxon>Eukaryota</taxon>
        <taxon>Viridiplantae</taxon>
        <taxon>Streptophyta</taxon>
        <taxon>Embryophyta</taxon>
        <taxon>Tracheophyta</taxon>
        <taxon>Spermatophyta</taxon>
        <taxon>Magnoliopsida</taxon>
        <taxon>eudicotyledons</taxon>
        <taxon>Gunneridae</taxon>
        <taxon>Pentapetalae</taxon>
        <taxon>rosids</taxon>
        <taxon>fabids</taxon>
        <taxon>Oxalidales</taxon>
        <taxon>Cephalotaceae</taxon>
        <taxon>Cephalotus</taxon>
    </lineage>
</organism>
<protein>
    <submittedName>
        <fullName evidence="1">PLAC8 domain-containing protein</fullName>
    </submittedName>
</protein>
<proteinExistence type="predicted"/>
<reference evidence="2" key="1">
    <citation type="submission" date="2016-04" db="EMBL/GenBank/DDBJ databases">
        <title>Cephalotus genome sequencing.</title>
        <authorList>
            <person name="Fukushima K."/>
            <person name="Hasebe M."/>
            <person name="Fang X."/>
        </authorList>
    </citation>
    <scope>NUCLEOTIDE SEQUENCE [LARGE SCALE GENOMIC DNA]</scope>
    <source>
        <strain evidence="2">cv. St1</strain>
    </source>
</reference>
<name>A0A1Q3D7Y3_CEPFO</name>
<gene>
    <name evidence="1" type="ORF">CFOL_v3_31845</name>
</gene>
<dbReference type="EMBL" id="BDDD01004848">
    <property type="protein sequence ID" value="GAV88423.1"/>
    <property type="molecule type" value="Genomic_DNA"/>
</dbReference>
<keyword evidence="2" id="KW-1185">Reference proteome</keyword>
<evidence type="ECO:0000313" key="2">
    <source>
        <dbReference type="Proteomes" id="UP000187406"/>
    </source>
</evidence>
<dbReference type="InParanoid" id="A0A1Q3D7Y3"/>
<dbReference type="AlphaFoldDB" id="A0A1Q3D7Y3"/>
<dbReference type="OrthoDB" id="1045822at2759"/>
<comment type="caution">
    <text evidence="1">The sequence shown here is derived from an EMBL/GenBank/DDBJ whole genome shotgun (WGS) entry which is preliminary data.</text>
</comment>